<name>A0ABT6YA62_9BACT</name>
<dbReference type="EMBL" id="JASHIF010000011">
    <property type="protein sequence ID" value="MDI9860465.1"/>
    <property type="molecule type" value="Genomic_DNA"/>
</dbReference>
<feature type="domain" description="NAD-dependent epimerase/dehydratase" evidence="2">
    <location>
        <begin position="3"/>
        <end position="271"/>
    </location>
</feature>
<dbReference type="Pfam" id="PF01370">
    <property type="entry name" value="Epimerase"/>
    <property type="match status" value="1"/>
</dbReference>
<evidence type="ECO:0000259" key="2">
    <source>
        <dbReference type="Pfam" id="PF01370"/>
    </source>
</evidence>
<reference evidence="3 4" key="1">
    <citation type="submission" date="2023-05" db="EMBL/GenBank/DDBJ databases">
        <title>Novel species of genus Flectobacillus isolated from stream in China.</title>
        <authorList>
            <person name="Lu H."/>
        </authorList>
    </citation>
    <scope>NUCLEOTIDE SEQUENCE [LARGE SCALE GENOMIC DNA]</scope>
    <source>
        <strain evidence="3 4">KCTC 42575</strain>
    </source>
</reference>
<dbReference type="Proteomes" id="UP001236507">
    <property type="component" value="Unassembled WGS sequence"/>
</dbReference>
<comment type="similarity">
    <text evidence="1">Belongs to the NAD(P)-dependent epimerase/dehydratase family.</text>
</comment>
<keyword evidence="4" id="KW-1185">Reference proteome</keyword>
<evidence type="ECO:0000256" key="1">
    <source>
        <dbReference type="ARBA" id="ARBA00007637"/>
    </source>
</evidence>
<gene>
    <name evidence="3" type="ORF">QM524_14725</name>
</gene>
<sequence>MKILITGGAGFVGSSLAIALKTNYPSYEVICLDNLRRKGSELNLPRLAQAGVTFVHGDIRNKEDFDALPIVDALIEASAEPSVLAGLDGTPDYLINTNLVGTINCLNFAKKSNANFIFLSTSRIYPIKTIEKLNFVESETRFALADEQPVRGVSSKGIAEDFPLDGARSLYGATKLASELMIHEYNEFYGLKTVINRCGVLTGPWQMGKVDQGVMVLWVAKHYFEQQLAYIGYGGSGKQTRDMLHVLDLYRLIDFQLHNMDKVNGEILNVGGGVEVSASLQELTQICQEVTGKTIPINKVTENRAADIRLYVTDNSKVTALTGWTPSISMKQIVTEITAWLTEYESQLAYVLK</sequence>
<dbReference type="InterPro" id="IPR036291">
    <property type="entry name" value="NAD(P)-bd_dom_sf"/>
</dbReference>
<proteinExistence type="inferred from homology"/>
<dbReference type="InterPro" id="IPR001509">
    <property type="entry name" value="Epimerase_deHydtase"/>
</dbReference>
<accession>A0ABT6YA62</accession>
<evidence type="ECO:0000313" key="3">
    <source>
        <dbReference type="EMBL" id="MDI9860465.1"/>
    </source>
</evidence>
<comment type="caution">
    <text evidence="3">The sequence shown here is derived from an EMBL/GenBank/DDBJ whole genome shotgun (WGS) entry which is preliminary data.</text>
</comment>
<dbReference type="Gene3D" id="3.40.50.720">
    <property type="entry name" value="NAD(P)-binding Rossmann-like Domain"/>
    <property type="match status" value="1"/>
</dbReference>
<evidence type="ECO:0000313" key="4">
    <source>
        <dbReference type="Proteomes" id="UP001236507"/>
    </source>
</evidence>
<dbReference type="PANTHER" id="PTHR43000">
    <property type="entry name" value="DTDP-D-GLUCOSE 4,6-DEHYDRATASE-RELATED"/>
    <property type="match status" value="1"/>
</dbReference>
<dbReference type="RefSeq" id="WP_283345167.1">
    <property type="nucleotide sequence ID" value="NZ_JASHIF010000011.1"/>
</dbReference>
<dbReference type="SUPFAM" id="SSF51735">
    <property type="entry name" value="NAD(P)-binding Rossmann-fold domains"/>
    <property type="match status" value="1"/>
</dbReference>
<organism evidence="3 4">
    <name type="scientific">Flectobacillus roseus</name>
    <dbReference type="NCBI Taxonomy" id="502259"/>
    <lineage>
        <taxon>Bacteria</taxon>
        <taxon>Pseudomonadati</taxon>
        <taxon>Bacteroidota</taxon>
        <taxon>Cytophagia</taxon>
        <taxon>Cytophagales</taxon>
        <taxon>Flectobacillaceae</taxon>
        <taxon>Flectobacillus</taxon>
    </lineage>
</organism>
<protein>
    <submittedName>
        <fullName evidence="3">NAD-dependent epimerase/dehydratase family protein</fullName>
    </submittedName>
</protein>